<evidence type="ECO:0000259" key="1">
    <source>
        <dbReference type="Pfam" id="PF10213"/>
    </source>
</evidence>
<dbReference type="GO" id="GO:0003735">
    <property type="term" value="F:structural constituent of ribosome"/>
    <property type="evidence" value="ECO:0007669"/>
    <property type="project" value="InterPro"/>
</dbReference>
<dbReference type="OMA" id="AMNLKWA"/>
<evidence type="ECO:0000313" key="2">
    <source>
        <dbReference type="EMBL" id="OJT10101.1"/>
    </source>
</evidence>
<dbReference type="InterPro" id="IPR019349">
    <property type="entry name" value="Ribosomal_mS35_mit"/>
</dbReference>
<protein>
    <submittedName>
        <fullName evidence="2">37S ribosomal protein S24, mitochondrial</fullName>
    </submittedName>
</protein>
<dbReference type="GO" id="GO:0032543">
    <property type="term" value="P:mitochondrial translation"/>
    <property type="evidence" value="ECO:0007669"/>
    <property type="project" value="InterPro"/>
</dbReference>
<sequence length="272" mass="30057">MALARSYKAAFAPLHRANRLHTSAVLYARQNAAAAPAPTKLRRVVPDLEPLKFDDEVLEDQVPAEDDAPEPTHKYLEQQRNMLYYLRLIEHEMPKLVAYRKPFVPPNASQPLVVRSISYGGEPHPAAAKRTIVVPVAGLPLKNEAAIHKFKVLAGVRWSPDAPTNSGIDSEESGGEHGYFKISCEDFPKPAMNLKWASDTLDRLLAAANDARETFADIPLDTRHIEARIRKAKKGGHIYGQQTHRPSLKDFPKEWLPAPKLEAAAAPGASST</sequence>
<reference evidence="2 3" key="1">
    <citation type="submission" date="2016-10" db="EMBL/GenBank/DDBJ databases">
        <title>Genome sequence of the basidiomycete white-rot fungus Trametes pubescens.</title>
        <authorList>
            <person name="Makela M.R."/>
            <person name="Granchi Z."/>
            <person name="Peng M."/>
            <person name="De Vries R.P."/>
            <person name="Grigoriev I."/>
            <person name="Riley R."/>
            <person name="Hilden K."/>
        </authorList>
    </citation>
    <scope>NUCLEOTIDE SEQUENCE [LARGE SCALE GENOMIC DNA]</scope>
    <source>
        <strain evidence="2 3">FBCC735</strain>
    </source>
</reference>
<dbReference type="Pfam" id="PF10213">
    <property type="entry name" value="MRP-S28"/>
    <property type="match status" value="1"/>
</dbReference>
<feature type="domain" description="Small ribosomal subunit protein mS35 mitochondrial conserved" evidence="1">
    <location>
        <begin position="102"/>
        <end position="255"/>
    </location>
</feature>
<dbReference type="OrthoDB" id="283424at2759"/>
<proteinExistence type="predicted"/>
<dbReference type="STRING" id="154538.A0A1M2VR70"/>
<keyword evidence="2" id="KW-0689">Ribosomal protein</keyword>
<dbReference type="GO" id="GO:0005763">
    <property type="term" value="C:mitochondrial small ribosomal subunit"/>
    <property type="evidence" value="ECO:0007669"/>
    <property type="project" value="TreeGrafter"/>
</dbReference>
<keyword evidence="3" id="KW-1185">Reference proteome</keyword>
<gene>
    <name evidence="2" type="ORF">TRAPUB_13457</name>
</gene>
<dbReference type="AlphaFoldDB" id="A0A1M2VR70"/>
<dbReference type="PANTHER" id="PTHR13490">
    <property type="entry name" value="MITOCHONDRIAL 28S RIBOSOMAL PROTEIN S28"/>
    <property type="match status" value="1"/>
</dbReference>
<keyword evidence="2" id="KW-0687">Ribonucleoprotein</keyword>
<comment type="caution">
    <text evidence="2">The sequence shown here is derived from an EMBL/GenBank/DDBJ whole genome shotgun (WGS) entry which is preliminary data.</text>
</comment>
<dbReference type="InterPro" id="IPR039848">
    <property type="entry name" value="Ribosomal_mS35_mt"/>
</dbReference>
<organism evidence="2 3">
    <name type="scientific">Trametes pubescens</name>
    <name type="common">White-rot fungus</name>
    <dbReference type="NCBI Taxonomy" id="154538"/>
    <lineage>
        <taxon>Eukaryota</taxon>
        <taxon>Fungi</taxon>
        <taxon>Dikarya</taxon>
        <taxon>Basidiomycota</taxon>
        <taxon>Agaricomycotina</taxon>
        <taxon>Agaricomycetes</taxon>
        <taxon>Polyporales</taxon>
        <taxon>Polyporaceae</taxon>
        <taxon>Trametes</taxon>
    </lineage>
</organism>
<evidence type="ECO:0000313" key="3">
    <source>
        <dbReference type="Proteomes" id="UP000184267"/>
    </source>
</evidence>
<dbReference type="Proteomes" id="UP000184267">
    <property type="component" value="Unassembled WGS sequence"/>
</dbReference>
<dbReference type="PANTHER" id="PTHR13490:SF0">
    <property type="entry name" value="SMALL RIBOSOMAL SUBUNIT PROTEIN MS35"/>
    <property type="match status" value="1"/>
</dbReference>
<accession>A0A1M2VR70</accession>
<dbReference type="EMBL" id="MNAD01000820">
    <property type="protein sequence ID" value="OJT10101.1"/>
    <property type="molecule type" value="Genomic_DNA"/>
</dbReference>
<name>A0A1M2VR70_TRAPU</name>